<evidence type="ECO:0000256" key="1">
    <source>
        <dbReference type="ARBA" id="ARBA00011926"/>
    </source>
</evidence>
<evidence type="ECO:0000256" key="2">
    <source>
        <dbReference type="ARBA" id="ARBA00022603"/>
    </source>
</evidence>
<evidence type="ECO:0000256" key="5">
    <source>
        <dbReference type="ARBA" id="ARBA00022884"/>
    </source>
</evidence>
<dbReference type="PROSITE" id="PS51562">
    <property type="entry name" value="RNA_CAP0_MT"/>
    <property type="match status" value="1"/>
</dbReference>
<name>A0A4Y7NEQ0_9CRUS</name>
<dbReference type="PANTHER" id="PTHR12189">
    <property type="entry name" value="MRNA GUANINE-7- METHYLTRANSFERASE"/>
    <property type="match status" value="1"/>
</dbReference>
<evidence type="ECO:0000256" key="6">
    <source>
        <dbReference type="ARBA" id="ARBA00023042"/>
    </source>
</evidence>
<dbReference type="CDD" id="cd02440">
    <property type="entry name" value="AdoMet_MTases"/>
    <property type="match status" value="1"/>
</dbReference>
<gene>
    <name evidence="9" type="primary">EOG090X07I2</name>
</gene>
<dbReference type="EMBL" id="LR021565">
    <property type="protein sequence ID" value="SVE91184.1"/>
    <property type="molecule type" value="mRNA"/>
</dbReference>
<dbReference type="GO" id="GO:0005634">
    <property type="term" value="C:nucleus"/>
    <property type="evidence" value="ECO:0007669"/>
    <property type="project" value="TreeGrafter"/>
</dbReference>
<dbReference type="InterPro" id="IPR029063">
    <property type="entry name" value="SAM-dependent_MTases_sf"/>
</dbReference>
<sequence>MDEYHLSILTYRQTEFEDLPVTPLMYMIHEEKTEKAHNFFFMRLNELIPELKTAETMIVATENDEAIVNAVQKYIPHVTMFRNWQHALQDINKILQNLEITDCQEVKEYESDFIRLLDQESCVPQWIMLLMVLLFCPMRSSYIFLKKAFPHCQLSENTDTSEKEICVGSVVANHYNQLSERGVAERKESRIFHMRNLNNWIKSRIIGNILDRIRRENGPHCRLNVLDLGCGKGGDLLKWERGHVHHVVCADIAETSIEQCKERYAKLKHRSRQVFSAEFIAADCSKENIMERMENRELKLGLVSCQFAFHYSFESLPQAEQMLANVSCNLQPGGYFIGTTTDANDIMRRLGRDENPENRKFGNSIFSVEFPAETLLDPPPLFGAKYNFHLEEVVDCPEFLVHFPTFEKLASKYGLTLVQKTRFEDFVPQEMERGKDLLMRMKALEAYPPFADQELVSQDHFDYFHAQEYLDSCSTAEGFRPKIGTLSKAEWEAVYQVYLETSKTVLLTVLVFGAMVLVNSYTGIVISSLTTTNTKPSIDSLEELAASTEIQVLLRHDTSIGEQMLQATSGVFKVLADKARLIPGNIVGDAVKVTEKLETSRYAFPFIKTFAMSFVSSQFEKDQQCRFKMSKKLPLSTGYYFWLFKKNSSYTNAHSKR</sequence>
<proteinExistence type="evidence at transcript level"/>
<keyword evidence="4" id="KW-0949">S-adenosyl-L-methionine</keyword>
<dbReference type="Gene3D" id="1.10.287.70">
    <property type="match status" value="1"/>
</dbReference>
<protein>
    <recommendedName>
        <fullName evidence="1">mRNA (guanine-N(7))-methyltransferase</fullName>
        <ecNumber evidence="1">2.1.1.56</ecNumber>
    </recommendedName>
</protein>
<comment type="catalytic activity">
    <reaction evidence="7">
        <text>a 5'-end (5'-triphosphoguanosine)-ribonucleoside in mRNA + S-adenosyl-L-methionine = a 5'-end (N(7)-methyl 5'-triphosphoguanosine)-ribonucleoside in mRNA + S-adenosyl-L-homocysteine</text>
        <dbReference type="Rhea" id="RHEA:67008"/>
        <dbReference type="Rhea" id="RHEA-COMP:17166"/>
        <dbReference type="Rhea" id="RHEA-COMP:17167"/>
        <dbReference type="ChEBI" id="CHEBI:57856"/>
        <dbReference type="ChEBI" id="CHEBI:59789"/>
        <dbReference type="ChEBI" id="CHEBI:156461"/>
        <dbReference type="ChEBI" id="CHEBI:167617"/>
        <dbReference type="EC" id="2.1.1.56"/>
    </reaction>
</comment>
<keyword evidence="6" id="KW-0507">mRNA processing</keyword>
<dbReference type="InterPro" id="IPR004971">
    <property type="entry name" value="mRNA_G-N7_MeTrfase_dom"/>
</dbReference>
<keyword evidence="2" id="KW-0489">Methyltransferase</keyword>
<evidence type="ECO:0000256" key="3">
    <source>
        <dbReference type="ARBA" id="ARBA00022679"/>
    </source>
</evidence>
<dbReference type="EC" id="2.1.1.56" evidence="1"/>
<dbReference type="GO" id="GO:0004482">
    <property type="term" value="F:mRNA 5'-cap (guanine-N7-)-methyltransferase activity"/>
    <property type="evidence" value="ECO:0007669"/>
    <property type="project" value="UniProtKB-EC"/>
</dbReference>
<keyword evidence="3" id="KW-0808">Transferase</keyword>
<dbReference type="Gene3D" id="3.40.50.150">
    <property type="entry name" value="Vaccinia Virus protein VP39"/>
    <property type="match status" value="1"/>
</dbReference>
<evidence type="ECO:0000256" key="4">
    <source>
        <dbReference type="ARBA" id="ARBA00022691"/>
    </source>
</evidence>
<evidence type="ECO:0000259" key="8">
    <source>
        <dbReference type="PROSITE" id="PS51562"/>
    </source>
</evidence>
<dbReference type="Pfam" id="PF03291">
    <property type="entry name" value="mRNA_G-N7_MeTrfase"/>
    <property type="match status" value="1"/>
</dbReference>
<keyword evidence="6" id="KW-0506">mRNA capping</keyword>
<dbReference type="InterPro" id="IPR039753">
    <property type="entry name" value="RG7MT1"/>
</dbReference>
<accession>A0A4Y7NEQ0</accession>
<organism evidence="9">
    <name type="scientific">Daphnia sinensis</name>
    <dbReference type="NCBI Taxonomy" id="1820382"/>
    <lineage>
        <taxon>Eukaryota</taxon>
        <taxon>Metazoa</taxon>
        <taxon>Ecdysozoa</taxon>
        <taxon>Arthropoda</taxon>
        <taxon>Crustacea</taxon>
        <taxon>Branchiopoda</taxon>
        <taxon>Diplostraca</taxon>
        <taxon>Cladocera</taxon>
        <taxon>Anomopoda</taxon>
        <taxon>Daphniidae</taxon>
        <taxon>Daphnia</taxon>
        <taxon>Daphnia similis group</taxon>
    </lineage>
</organism>
<dbReference type="SUPFAM" id="SSF53335">
    <property type="entry name" value="S-adenosyl-L-methionine-dependent methyltransferases"/>
    <property type="match status" value="1"/>
</dbReference>
<evidence type="ECO:0000313" key="9">
    <source>
        <dbReference type="EMBL" id="SVE91184.1"/>
    </source>
</evidence>
<dbReference type="PANTHER" id="PTHR12189:SF2">
    <property type="entry name" value="MRNA CAP GUANINE-N7 METHYLTRANSFERASE"/>
    <property type="match status" value="1"/>
</dbReference>
<evidence type="ECO:0000256" key="7">
    <source>
        <dbReference type="ARBA" id="ARBA00044712"/>
    </source>
</evidence>
<feature type="domain" description="MRNA cap 0 methyltransferase" evidence="8">
    <location>
        <begin position="189"/>
        <end position="472"/>
    </location>
</feature>
<keyword evidence="5" id="KW-0694">RNA-binding</keyword>
<dbReference type="AlphaFoldDB" id="A0A4Y7NEQ0"/>
<reference evidence="9" key="1">
    <citation type="submission" date="2018-08" db="EMBL/GenBank/DDBJ databases">
        <authorList>
            <person name="Cornetti L."/>
        </authorList>
    </citation>
    <scope>NUCLEOTIDE SEQUENCE</scope>
    <source>
        <strain evidence="9">RU-SZB3</strain>
    </source>
</reference>
<dbReference type="GO" id="GO:0003723">
    <property type="term" value="F:RNA binding"/>
    <property type="evidence" value="ECO:0007669"/>
    <property type="project" value="UniProtKB-KW"/>
</dbReference>